<evidence type="ECO:0000313" key="2">
    <source>
        <dbReference type="EMBL" id="TWI59039.1"/>
    </source>
</evidence>
<keyword evidence="2" id="KW-0489">Methyltransferase</keyword>
<keyword evidence="2" id="KW-0808">Transferase</keyword>
<dbReference type="EMBL" id="VLKZ01000002">
    <property type="protein sequence ID" value="TWI59039.1"/>
    <property type="molecule type" value="Genomic_DNA"/>
</dbReference>
<evidence type="ECO:0000313" key="3">
    <source>
        <dbReference type="Proteomes" id="UP000315711"/>
    </source>
</evidence>
<dbReference type="GO" id="GO:0030488">
    <property type="term" value="P:tRNA methylation"/>
    <property type="evidence" value="ECO:0007669"/>
    <property type="project" value="TreeGrafter"/>
</dbReference>
<dbReference type="CDD" id="cd02440">
    <property type="entry name" value="AdoMet_MTases"/>
    <property type="match status" value="1"/>
</dbReference>
<keyword evidence="3" id="KW-1185">Reference proteome</keyword>
<dbReference type="GO" id="GO:0016423">
    <property type="term" value="F:tRNA (guanine) methyltransferase activity"/>
    <property type="evidence" value="ECO:0007669"/>
    <property type="project" value="TreeGrafter"/>
</dbReference>
<dbReference type="Proteomes" id="UP000315711">
    <property type="component" value="Unassembled WGS sequence"/>
</dbReference>
<dbReference type="RefSeq" id="WP_242009718.1">
    <property type="nucleotide sequence ID" value="NZ_VLKZ01000002.1"/>
</dbReference>
<dbReference type="InterPro" id="IPR000241">
    <property type="entry name" value="RlmKL-like_Mtase"/>
</dbReference>
<feature type="domain" description="Ribosomal RNA large subunit methyltransferase K/L-like methyltransferase" evidence="1">
    <location>
        <begin position="158"/>
        <end position="255"/>
    </location>
</feature>
<dbReference type="PANTHER" id="PTHR14911">
    <property type="entry name" value="THUMP DOMAIN-CONTAINING"/>
    <property type="match status" value="1"/>
</dbReference>
<dbReference type="Pfam" id="PF01170">
    <property type="entry name" value="UPF0020"/>
    <property type="match status" value="1"/>
</dbReference>
<comment type="caution">
    <text evidence="2">The sequence shown here is derived from an EMBL/GenBank/DDBJ whole genome shotgun (WGS) entry which is preliminary data.</text>
</comment>
<gene>
    <name evidence="2" type="ORF">IQ10_00750</name>
</gene>
<protein>
    <submittedName>
        <fullName evidence="2">tRNA G10 N-methylase Trm11</fullName>
    </submittedName>
</protein>
<accession>A0A562QQL7</accession>
<proteinExistence type="predicted"/>
<reference evidence="2 3" key="1">
    <citation type="journal article" date="2015" name="Stand. Genomic Sci.">
        <title>Genomic Encyclopedia of Bacterial and Archaeal Type Strains, Phase III: the genomes of soil and plant-associated and newly described type strains.</title>
        <authorList>
            <person name="Whitman W.B."/>
            <person name="Woyke T."/>
            <person name="Klenk H.P."/>
            <person name="Zhou Y."/>
            <person name="Lilburn T.G."/>
            <person name="Beck B.J."/>
            <person name="De Vos P."/>
            <person name="Vandamme P."/>
            <person name="Eisen J.A."/>
            <person name="Garrity G."/>
            <person name="Hugenholtz P."/>
            <person name="Kyrpides N.C."/>
        </authorList>
    </citation>
    <scope>NUCLEOTIDE SEQUENCE [LARGE SCALE GENOMIC DNA]</scope>
    <source>
        <strain evidence="2 3">CGMCC 1.10116</strain>
    </source>
</reference>
<dbReference type="InterPro" id="IPR029063">
    <property type="entry name" value="SAM-dependent_MTases_sf"/>
</dbReference>
<sequence>MDEFNVKPINYLYTYSCHEDELSLCRLEMRSLFGFDTESSILESSLRIDPSRSPFIKERIDVLYKENTVEDIARQVKKLHIVGSTFRVIFMKNDELDVSEKVGFEERRSIERKIGLLIKGKVDLVNPELLFAIMKGKNGWILGQYFKSEAIWLRHQSKPQQYSTALSTRVARAVVNIAIPNPLGIKAIDPCCGIGTVLIEALSMGIDIVGSDLNPLVLLGARENIAHFGFQTEVALRDIRNVTGKYDVAIVDMPYNLCSVITVQEKLEMIQSARRFSKKLVVVTIEPMDSAIQEAGFEIVDRCVAKKGTFSREVLVCE</sequence>
<dbReference type="AlphaFoldDB" id="A0A562QQL7"/>
<dbReference type="PANTHER" id="PTHR14911:SF13">
    <property type="entry name" value="TRNA (GUANINE(6)-N2)-METHYLTRANSFERASE THUMP3"/>
    <property type="match status" value="1"/>
</dbReference>
<dbReference type="SUPFAM" id="SSF53335">
    <property type="entry name" value="S-adenosyl-L-methionine-dependent methyltransferases"/>
    <property type="match status" value="1"/>
</dbReference>
<evidence type="ECO:0000259" key="1">
    <source>
        <dbReference type="Pfam" id="PF01170"/>
    </source>
</evidence>
<name>A0A562QQL7_9BACI</name>
<organism evidence="2 3">
    <name type="scientific">Halalkalibacter nanhaiisediminis</name>
    <dbReference type="NCBI Taxonomy" id="688079"/>
    <lineage>
        <taxon>Bacteria</taxon>
        <taxon>Bacillati</taxon>
        <taxon>Bacillota</taxon>
        <taxon>Bacilli</taxon>
        <taxon>Bacillales</taxon>
        <taxon>Bacillaceae</taxon>
        <taxon>Halalkalibacter</taxon>
    </lineage>
</organism>
<dbReference type="Gene3D" id="3.40.50.150">
    <property type="entry name" value="Vaccinia Virus protein VP39"/>
    <property type="match status" value="1"/>
</dbReference>